<organism evidence="6 7">
    <name type="scientific">Pseudoalteromonas luteoviolacea</name>
    <dbReference type="NCBI Taxonomy" id="43657"/>
    <lineage>
        <taxon>Bacteria</taxon>
        <taxon>Pseudomonadati</taxon>
        <taxon>Pseudomonadota</taxon>
        <taxon>Gammaproteobacteria</taxon>
        <taxon>Alteromonadales</taxon>
        <taxon>Pseudoalteromonadaceae</taxon>
        <taxon>Pseudoalteromonas</taxon>
    </lineage>
</organism>
<evidence type="ECO:0000256" key="1">
    <source>
        <dbReference type="ARBA" id="ARBA00002868"/>
    </source>
</evidence>
<dbReference type="InterPro" id="IPR039255">
    <property type="entry name" value="YceD_bac"/>
</dbReference>
<evidence type="ECO:0000256" key="4">
    <source>
        <dbReference type="ARBA" id="ARBA00022517"/>
    </source>
</evidence>
<evidence type="ECO:0000256" key="3">
    <source>
        <dbReference type="ARBA" id="ARBA00015716"/>
    </source>
</evidence>
<accession>A0A0C1MUS2</accession>
<comment type="caution">
    <text evidence="6">The sequence shown here is derived from an EMBL/GenBank/DDBJ whole genome shotgun (WGS) entry which is preliminary data.</text>
</comment>
<dbReference type="EMBL" id="JWIC01000003">
    <property type="protein sequence ID" value="KID58663.1"/>
    <property type="molecule type" value="Genomic_DNA"/>
</dbReference>
<dbReference type="AlphaFoldDB" id="A0A0C1MUS2"/>
<keyword evidence="4" id="KW-0690">Ribosome biogenesis</keyword>
<evidence type="ECO:0000256" key="5">
    <source>
        <dbReference type="ARBA" id="ARBA00031841"/>
    </source>
</evidence>
<dbReference type="PANTHER" id="PTHR38099">
    <property type="entry name" value="LARGE RIBOSOMAL RNA SUBUNIT ACCUMULATION PROTEIN YCED"/>
    <property type="match status" value="1"/>
</dbReference>
<proteinExistence type="inferred from homology"/>
<evidence type="ECO:0000256" key="2">
    <source>
        <dbReference type="ARBA" id="ARBA00010740"/>
    </source>
</evidence>
<dbReference type="Proteomes" id="UP000031327">
    <property type="component" value="Unassembled WGS sequence"/>
</dbReference>
<evidence type="ECO:0000313" key="6">
    <source>
        <dbReference type="EMBL" id="KID58663.1"/>
    </source>
</evidence>
<dbReference type="Pfam" id="PF02620">
    <property type="entry name" value="YceD"/>
    <property type="match status" value="1"/>
</dbReference>
<dbReference type="GO" id="GO:0042254">
    <property type="term" value="P:ribosome biogenesis"/>
    <property type="evidence" value="ECO:0007669"/>
    <property type="project" value="UniProtKB-KW"/>
</dbReference>
<comment type="similarity">
    <text evidence="2">Belongs to the DUF177 domain family.</text>
</comment>
<gene>
    <name evidence="6" type="ORF">JF50_01985</name>
</gene>
<dbReference type="RefSeq" id="WP_039607834.1">
    <property type="nucleotide sequence ID" value="NZ_JWIC01000003.1"/>
</dbReference>
<dbReference type="GO" id="GO:0005829">
    <property type="term" value="C:cytosol"/>
    <property type="evidence" value="ECO:0007669"/>
    <property type="project" value="TreeGrafter"/>
</dbReference>
<dbReference type="PANTHER" id="PTHR38099:SF1">
    <property type="entry name" value="LARGE RIBOSOMAL RNA SUBUNIT ACCUMULATION PROTEIN YCED"/>
    <property type="match status" value="1"/>
</dbReference>
<dbReference type="NCBIfam" id="NF008395">
    <property type="entry name" value="PRK11193.1"/>
    <property type="match status" value="1"/>
</dbReference>
<sequence length="174" mass="19280">MQKVKIPITLDPGRAAQRRATYDGIVSLEELSRLQQVVQDQVGEIAVTIHCDIDQQGLVVIRGSARTQVTLVCQRCNDELGLDLAQDFAYSPVGLGAESDDLPESYDVVELNEEGEINLRELIEDELILAIPIVPMHDEASCSFSNKPVSFGEIETEESKPNPFEILKQLKKDS</sequence>
<evidence type="ECO:0000313" key="7">
    <source>
        <dbReference type="Proteomes" id="UP000031327"/>
    </source>
</evidence>
<dbReference type="OrthoDB" id="9786771at2"/>
<comment type="function">
    <text evidence="1">Plays a role in synthesis, processing and/or stability of 23S rRNA.</text>
</comment>
<reference evidence="6 7" key="1">
    <citation type="submission" date="2014-12" db="EMBL/GenBank/DDBJ databases">
        <title>Draft Genome Sequence of Pseudoalteromonas luteoviolacea HI1.</title>
        <authorList>
            <person name="Asahina A.Y."/>
            <person name="Hadfield M.G."/>
        </authorList>
    </citation>
    <scope>NUCLEOTIDE SEQUENCE [LARGE SCALE GENOMIC DNA]</scope>
    <source>
        <strain evidence="6 7">HI1</strain>
    </source>
</reference>
<protein>
    <recommendedName>
        <fullName evidence="3">Large ribosomal RNA subunit accumulation protein YceD</fullName>
    </recommendedName>
    <alternativeName>
        <fullName evidence="5">23S rRNA accumulation protein YceD</fullName>
    </alternativeName>
</protein>
<dbReference type="InterPro" id="IPR003772">
    <property type="entry name" value="YceD"/>
</dbReference>
<name>A0A0C1MUS2_9GAMM</name>